<dbReference type="Gene3D" id="1.10.486.10">
    <property type="entry name" value="PCRA, domain 4"/>
    <property type="match status" value="1"/>
</dbReference>
<dbReference type="InterPro" id="IPR014016">
    <property type="entry name" value="UvrD-like_ATP-bd"/>
</dbReference>
<feature type="domain" description="UvrD-like helicase ATP-binding" evidence="10">
    <location>
        <begin position="1"/>
        <end position="311"/>
    </location>
</feature>
<evidence type="ECO:0000256" key="9">
    <source>
        <dbReference type="PROSITE-ProRule" id="PRU00560"/>
    </source>
</evidence>
<proteinExistence type="predicted"/>
<dbReference type="OrthoDB" id="9810135at2"/>
<evidence type="ECO:0000256" key="8">
    <source>
        <dbReference type="ARBA" id="ARBA00048988"/>
    </source>
</evidence>
<dbReference type="SUPFAM" id="SSF52540">
    <property type="entry name" value="P-loop containing nucleoside triphosphate hydrolases"/>
    <property type="match status" value="1"/>
</dbReference>
<dbReference type="GO" id="GO:0003677">
    <property type="term" value="F:DNA binding"/>
    <property type="evidence" value="ECO:0007669"/>
    <property type="project" value="InterPro"/>
</dbReference>
<evidence type="ECO:0000256" key="1">
    <source>
        <dbReference type="ARBA" id="ARBA00022741"/>
    </source>
</evidence>
<dbReference type="GO" id="GO:0005524">
    <property type="term" value="F:ATP binding"/>
    <property type="evidence" value="ECO:0007669"/>
    <property type="project" value="UniProtKB-UniRule"/>
</dbReference>
<dbReference type="GO" id="GO:0005829">
    <property type="term" value="C:cytosol"/>
    <property type="evidence" value="ECO:0007669"/>
    <property type="project" value="TreeGrafter"/>
</dbReference>
<keyword evidence="2 9" id="KW-0378">Hydrolase</keyword>
<dbReference type="RefSeq" id="WP_116302995.1">
    <property type="nucleotide sequence ID" value="NZ_NFZV01000016.1"/>
</dbReference>
<dbReference type="Pfam" id="PF00580">
    <property type="entry name" value="UvrD-helicase"/>
    <property type="match status" value="1"/>
</dbReference>
<organism evidence="12 13">
    <name type="scientific">Alkalilimnicola ehrlichii</name>
    <dbReference type="NCBI Taxonomy" id="351052"/>
    <lineage>
        <taxon>Bacteria</taxon>
        <taxon>Pseudomonadati</taxon>
        <taxon>Pseudomonadota</taxon>
        <taxon>Gammaproteobacteria</taxon>
        <taxon>Chromatiales</taxon>
        <taxon>Ectothiorhodospiraceae</taxon>
        <taxon>Alkalilimnicola</taxon>
    </lineage>
</organism>
<feature type="domain" description="UvrD-like helicase C-terminal" evidence="11">
    <location>
        <begin position="339"/>
        <end position="597"/>
    </location>
</feature>
<comment type="catalytic activity">
    <reaction evidence="6">
        <text>Couples ATP hydrolysis with the unwinding of duplex DNA by translocating in the 3'-5' direction.</text>
        <dbReference type="EC" id="5.6.2.4"/>
    </reaction>
</comment>
<keyword evidence="1 9" id="KW-0547">Nucleotide-binding</keyword>
<dbReference type="GO" id="GO:0000725">
    <property type="term" value="P:recombinational repair"/>
    <property type="evidence" value="ECO:0007669"/>
    <property type="project" value="TreeGrafter"/>
</dbReference>
<comment type="caution">
    <text evidence="9">Lacks conserved residue(s) required for the propagation of feature annotation.</text>
</comment>
<dbReference type="GO" id="GO:0009338">
    <property type="term" value="C:exodeoxyribonuclease V complex"/>
    <property type="evidence" value="ECO:0007669"/>
    <property type="project" value="TreeGrafter"/>
</dbReference>
<protein>
    <recommendedName>
        <fullName evidence="7">DNA 3'-5' helicase</fullName>
        <ecNumber evidence="7">5.6.2.4</ecNumber>
    </recommendedName>
</protein>
<keyword evidence="13" id="KW-1185">Reference proteome</keyword>
<comment type="catalytic activity">
    <reaction evidence="8">
        <text>ATP + H2O = ADP + phosphate + H(+)</text>
        <dbReference type="Rhea" id="RHEA:13065"/>
        <dbReference type="ChEBI" id="CHEBI:15377"/>
        <dbReference type="ChEBI" id="CHEBI:15378"/>
        <dbReference type="ChEBI" id="CHEBI:30616"/>
        <dbReference type="ChEBI" id="CHEBI:43474"/>
        <dbReference type="ChEBI" id="CHEBI:456216"/>
        <dbReference type="EC" id="5.6.2.4"/>
    </reaction>
</comment>
<dbReference type="EC" id="5.6.2.4" evidence="7"/>
<name>A0A3E0WPR3_9GAMM</name>
<dbReference type="Gene3D" id="1.10.3170.10">
    <property type="entry name" value="Recbcd, chain B, domain 2"/>
    <property type="match status" value="1"/>
</dbReference>
<evidence type="ECO:0000256" key="4">
    <source>
        <dbReference type="ARBA" id="ARBA00022840"/>
    </source>
</evidence>
<dbReference type="PROSITE" id="PS51198">
    <property type="entry name" value="UVRD_HELICASE_ATP_BIND"/>
    <property type="match status" value="1"/>
</dbReference>
<evidence type="ECO:0000313" key="13">
    <source>
        <dbReference type="Proteomes" id="UP000256763"/>
    </source>
</evidence>
<evidence type="ECO:0000256" key="6">
    <source>
        <dbReference type="ARBA" id="ARBA00034617"/>
    </source>
</evidence>
<dbReference type="EMBL" id="NFZW01000016">
    <property type="protein sequence ID" value="RFA34399.1"/>
    <property type="molecule type" value="Genomic_DNA"/>
</dbReference>
<dbReference type="PROSITE" id="PS51217">
    <property type="entry name" value="UVRD_HELICASE_CTER"/>
    <property type="match status" value="1"/>
</dbReference>
<dbReference type="InterPro" id="IPR014017">
    <property type="entry name" value="DNA_helicase_UvrD-like_C"/>
</dbReference>
<keyword evidence="3 9" id="KW-0347">Helicase</keyword>
<evidence type="ECO:0000313" key="12">
    <source>
        <dbReference type="EMBL" id="RFA34399.1"/>
    </source>
</evidence>
<dbReference type="PANTHER" id="PTHR11070">
    <property type="entry name" value="UVRD / RECB / PCRA DNA HELICASE FAMILY MEMBER"/>
    <property type="match status" value="1"/>
</dbReference>
<evidence type="ECO:0000256" key="7">
    <source>
        <dbReference type="ARBA" id="ARBA00034808"/>
    </source>
</evidence>
<dbReference type="PANTHER" id="PTHR11070:SF23">
    <property type="entry name" value="RECBCD ENZYME SUBUNIT RECB"/>
    <property type="match status" value="1"/>
</dbReference>
<dbReference type="InterPro" id="IPR027417">
    <property type="entry name" value="P-loop_NTPase"/>
</dbReference>
<accession>A0A3E0WPR3</accession>
<dbReference type="AlphaFoldDB" id="A0A3E0WPR3"/>
<comment type="caution">
    <text evidence="12">The sequence shown here is derived from an EMBL/GenBank/DDBJ whole genome shotgun (WGS) entry which is preliminary data.</text>
</comment>
<dbReference type="InterPro" id="IPR000212">
    <property type="entry name" value="DNA_helicase_UvrD/REP"/>
</dbReference>
<keyword evidence="4 9" id="KW-0067">ATP-binding</keyword>
<evidence type="ECO:0000256" key="3">
    <source>
        <dbReference type="ARBA" id="ARBA00022806"/>
    </source>
</evidence>
<gene>
    <name evidence="12" type="ORF">CAL65_15280</name>
</gene>
<evidence type="ECO:0000259" key="10">
    <source>
        <dbReference type="PROSITE" id="PS51198"/>
    </source>
</evidence>
<dbReference type="Proteomes" id="UP000256763">
    <property type="component" value="Unassembled WGS sequence"/>
</dbReference>
<dbReference type="GO" id="GO:0043138">
    <property type="term" value="F:3'-5' DNA helicase activity"/>
    <property type="evidence" value="ECO:0007669"/>
    <property type="project" value="UniProtKB-EC"/>
</dbReference>
<evidence type="ECO:0000256" key="5">
    <source>
        <dbReference type="ARBA" id="ARBA00023235"/>
    </source>
</evidence>
<evidence type="ECO:0000256" key="2">
    <source>
        <dbReference type="ARBA" id="ARBA00022801"/>
    </source>
</evidence>
<sequence length="597" mass="67872">MPFEAELEADQSDLVQQVVDDYWRRQLAQAEPPFIAYLLKKQWTPEKLADKLAPHLSRSYAELDGPVGPVDPVVAGEQLRVAWENVREAWQTMRAEVEELLLTDPGLNRRRYALERIPSWLESMAAYLTEAPEDHSCFDEFERFTTSYLADSVKKGHQPPQHPFFALCERLHEAQRDFEQINDKRLAAFVMEGLAYLRHELPVRKRRQRVQAFDDLLANLYGALRGPAAATLTESLRRRYRAALIDEFQDTDPVQYEIFRTVFREAGAPVFLVGDPKQAIYSFRGADVFAYLAAKHDAPERYTLSTNRRSDAPLIAAVNAVFQRPAQPFLLDAIDYEAVDSPPGARPTLTENGNVKPPLQFWFLPGEPAKKGEKARAKGRAEAEIVEAVAGEIARLLQLAQQGKACIGERALEGGDIAVLVRKHYQAEAVRLALQRRGVASVQQSKATVYLSLEADELERLLLAVAEPGRESLLRAAMTTDMLGINGPQLLALGEDETAWNAWVERFHDYHQLWRDQGFMRFFRLFLRREGVAERLLSYRDGERRLTNVQHLAELLQSRATATGDGIEGLLNWFAERRRGRRPTKRPSCAWKATISW</sequence>
<reference evidence="13" key="1">
    <citation type="submission" date="2017-05" db="EMBL/GenBank/DDBJ databases">
        <authorList>
            <person name="Sharma S."/>
            <person name="Sidhu C."/>
            <person name="Pinnaka A.K."/>
        </authorList>
    </citation>
    <scope>NUCLEOTIDE SEQUENCE [LARGE SCALE GENOMIC DNA]</scope>
    <source>
        <strain evidence="13">AK93</strain>
    </source>
</reference>
<evidence type="ECO:0000259" key="11">
    <source>
        <dbReference type="PROSITE" id="PS51217"/>
    </source>
</evidence>
<dbReference type="Gene3D" id="3.40.50.300">
    <property type="entry name" value="P-loop containing nucleotide triphosphate hydrolases"/>
    <property type="match status" value="1"/>
</dbReference>
<dbReference type="GO" id="GO:0016787">
    <property type="term" value="F:hydrolase activity"/>
    <property type="evidence" value="ECO:0007669"/>
    <property type="project" value="UniProtKB-UniRule"/>
</dbReference>
<keyword evidence="5" id="KW-0413">Isomerase</keyword>